<comment type="cofactor">
    <cofactor evidence="1 6">
        <name>pyridoxal 5'-phosphate</name>
        <dbReference type="ChEBI" id="CHEBI:597326"/>
    </cofactor>
</comment>
<dbReference type="InterPro" id="IPR015422">
    <property type="entry name" value="PyrdxlP-dep_Trfase_small"/>
</dbReference>
<evidence type="ECO:0000259" key="7">
    <source>
        <dbReference type="Pfam" id="PF02347"/>
    </source>
</evidence>
<keyword evidence="4 6" id="KW-0560">Oxidoreductase</keyword>
<keyword evidence="10" id="KW-1185">Reference proteome</keyword>
<dbReference type="Proteomes" id="UP000218627">
    <property type="component" value="Unassembled WGS sequence"/>
</dbReference>
<dbReference type="FunFam" id="3.90.1150.10:FF:000014">
    <property type="entry name" value="Probable glycine dehydrogenase (decarboxylating) subunit 2"/>
    <property type="match status" value="1"/>
</dbReference>
<dbReference type="InterPro" id="IPR023012">
    <property type="entry name" value="GcvPB"/>
</dbReference>
<keyword evidence="3 6" id="KW-0663">Pyridoxal phosphate</keyword>
<dbReference type="HAMAP" id="MF_00713">
    <property type="entry name" value="GcvPB"/>
    <property type="match status" value="1"/>
</dbReference>
<dbReference type="GO" id="GO:0005960">
    <property type="term" value="C:glycine cleavage complex"/>
    <property type="evidence" value="ECO:0007669"/>
    <property type="project" value="TreeGrafter"/>
</dbReference>
<evidence type="ECO:0000256" key="5">
    <source>
        <dbReference type="ARBA" id="ARBA00049026"/>
    </source>
</evidence>
<dbReference type="EMBL" id="OBEN01000002">
    <property type="protein sequence ID" value="SNZ13398.1"/>
    <property type="molecule type" value="Genomic_DNA"/>
</dbReference>
<evidence type="ECO:0000256" key="4">
    <source>
        <dbReference type="ARBA" id="ARBA00023002"/>
    </source>
</evidence>
<dbReference type="Pfam" id="PF02347">
    <property type="entry name" value="GDC-P"/>
    <property type="match status" value="1"/>
</dbReference>
<evidence type="ECO:0000256" key="2">
    <source>
        <dbReference type="ARBA" id="ARBA00003788"/>
    </source>
</evidence>
<dbReference type="NCBIfam" id="NF003346">
    <property type="entry name" value="PRK04366.1"/>
    <property type="match status" value="1"/>
</dbReference>
<proteinExistence type="inferred from homology"/>
<comment type="subunit">
    <text evidence="6">The glycine cleavage system is composed of four proteins: P, T, L and H. In this organism, the P 'protein' is a heterodimer of two subunits.</text>
</comment>
<evidence type="ECO:0000313" key="9">
    <source>
        <dbReference type="EMBL" id="SNZ13398.1"/>
    </source>
</evidence>
<sequence>MKLIFELSRKGRKGYSLPVLDVPEINLEDYLGDYFRQELNFPQVSELDVIRHYTNLSKLNYSVDTNFYPLGSCSMKYNPKICEELSRWEEFASIHPMTPEEFAQGSLEIIYKLKELLKELGGFSEVCLQPAAGAQGELLGLLLIRAYHRDRGKEHKRKILIPDSAHGTNPASAVICGFEVITVKSDANGELDWKDFSEKLDEDTAGLMITNPNTLGIFERKIKDMADALHEKGALLYMDGANFNALVGIAKPGLWGVDVMHFNLHKTFGTPHGGGGPGGGALGVSEKLKPYLPVPQVEFDGERYFLNWENPKSVGKVLAYFGHFGVMLRALAYILIYGQEISNVAKYAVLNARYLRHLLKDQLVDPYKHVPCMHEFVLSASNLAKYDVRAIDVAKALLDYGFYAPTVYFPLIVKEALMIEPTETESIDTLEAFAKALEEIIKCAKENPQKIKSAPEKTPVRRIKEAEANRNPVLRYPFRSS</sequence>
<dbReference type="EC" id="1.4.4.2" evidence="6"/>
<dbReference type="Gene3D" id="3.40.640.10">
    <property type="entry name" value="Type I PLP-dependent aspartate aminotransferase-like (Major domain)"/>
    <property type="match status" value="1"/>
</dbReference>
<dbReference type="GO" id="GO:0030170">
    <property type="term" value="F:pyridoxal phosphate binding"/>
    <property type="evidence" value="ECO:0007669"/>
    <property type="project" value="TreeGrafter"/>
</dbReference>
<dbReference type="OrthoDB" id="9801272at2"/>
<organism evidence="9 10">
    <name type="scientific">Hydrogenobacter hydrogenophilus</name>
    <dbReference type="NCBI Taxonomy" id="35835"/>
    <lineage>
        <taxon>Bacteria</taxon>
        <taxon>Pseudomonadati</taxon>
        <taxon>Aquificota</taxon>
        <taxon>Aquificia</taxon>
        <taxon>Aquificales</taxon>
        <taxon>Aquificaceae</taxon>
        <taxon>Hydrogenobacter</taxon>
    </lineage>
</organism>
<dbReference type="GO" id="GO:0016594">
    <property type="term" value="F:glycine binding"/>
    <property type="evidence" value="ECO:0007669"/>
    <property type="project" value="TreeGrafter"/>
</dbReference>
<evidence type="ECO:0000313" key="10">
    <source>
        <dbReference type="Proteomes" id="UP000218627"/>
    </source>
</evidence>
<evidence type="ECO:0000256" key="6">
    <source>
        <dbReference type="HAMAP-Rule" id="MF_00713"/>
    </source>
</evidence>
<dbReference type="InterPro" id="IPR015421">
    <property type="entry name" value="PyrdxlP-dep_Trfase_major"/>
</dbReference>
<dbReference type="PANTHER" id="PTHR11773">
    <property type="entry name" value="GLYCINE DEHYDROGENASE, DECARBOXYLATING"/>
    <property type="match status" value="1"/>
</dbReference>
<dbReference type="Pfam" id="PF21478">
    <property type="entry name" value="GcvP2_C"/>
    <property type="match status" value="1"/>
</dbReference>
<feature type="modified residue" description="N6-(pyridoxal phosphate)lysine" evidence="6">
    <location>
        <position position="266"/>
    </location>
</feature>
<evidence type="ECO:0000256" key="3">
    <source>
        <dbReference type="ARBA" id="ARBA00022898"/>
    </source>
</evidence>
<dbReference type="Gene3D" id="6.20.440.10">
    <property type="match status" value="1"/>
</dbReference>
<dbReference type="InterPro" id="IPR015424">
    <property type="entry name" value="PyrdxlP-dep_Trfase"/>
</dbReference>
<dbReference type="FunFam" id="3.40.640.10:FF:000224">
    <property type="entry name" value="Probable glycine dehydrogenase (decarboxylating) subunit 2"/>
    <property type="match status" value="1"/>
</dbReference>
<comment type="function">
    <text evidence="2 6">The glycine cleavage system catalyzes the degradation of glycine. The P protein binds the alpha-amino group of glycine through its pyridoxal phosphate cofactor; CO(2) is released and the remaining methylamine moiety is then transferred to the lipoamide cofactor of the H protein.</text>
</comment>
<dbReference type="GO" id="GO:0005829">
    <property type="term" value="C:cytosol"/>
    <property type="evidence" value="ECO:0007669"/>
    <property type="project" value="TreeGrafter"/>
</dbReference>
<gene>
    <name evidence="6" type="primary">gcvPB</name>
    <name evidence="9" type="ORF">SAMN06265353_0737</name>
</gene>
<comment type="similarity">
    <text evidence="6">Belongs to the GcvP family. C-terminal subunit subfamily.</text>
</comment>
<comment type="catalytic activity">
    <reaction evidence="5 6">
        <text>N(6)-[(R)-lipoyl]-L-lysyl-[glycine-cleavage complex H protein] + glycine + H(+) = N(6)-[(R)-S(8)-aminomethyldihydrolipoyl]-L-lysyl-[glycine-cleavage complex H protein] + CO2</text>
        <dbReference type="Rhea" id="RHEA:24304"/>
        <dbReference type="Rhea" id="RHEA-COMP:10494"/>
        <dbReference type="Rhea" id="RHEA-COMP:10495"/>
        <dbReference type="ChEBI" id="CHEBI:15378"/>
        <dbReference type="ChEBI" id="CHEBI:16526"/>
        <dbReference type="ChEBI" id="CHEBI:57305"/>
        <dbReference type="ChEBI" id="CHEBI:83099"/>
        <dbReference type="ChEBI" id="CHEBI:83143"/>
        <dbReference type="EC" id="1.4.4.2"/>
    </reaction>
</comment>
<dbReference type="InterPro" id="IPR020581">
    <property type="entry name" value="GDC_P"/>
</dbReference>
<name>A0A285NVY7_9AQUI</name>
<feature type="domain" description="Glycine cleavage system P-protein N-terminal" evidence="7">
    <location>
        <begin position="40"/>
        <end position="293"/>
    </location>
</feature>
<dbReference type="InterPro" id="IPR049315">
    <property type="entry name" value="GDC-P_N"/>
</dbReference>
<dbReference type="SUPFAM" id="SSF53383">
    <property type="entry name" value="PLP-dependent transferases"/>
    <property type="match status" value="1"/>
</dbReference>
<dbReference type="GO" id="GO:0004375">
    <property type="term" value="F:glycine dehydrogenase (decarboxylating) activity"/>
    <property type="evidence" value="ECO:0007669"/>
    <property type="project" value="UniProtKB-EC"/>
</dbReference>
<dbReference type="InterPro" id="IPR049316">
    <property type="entry name" value="GDC-P_C"/>
</dbReference>
<dbReference type="GO" id="GO:0019464">
    <property type="term" value="P:glycine decarboxylation via glycine cleavage system"/>
    <property type="evidence" value="ECO:0007669"/>
    <property type="project" value="UniProtKB-UniRule"/>
</dbReference>
<protein>
    <recommendedName>
        <fullName evidence="6">Probable glycine dehydrogenase (decarboxylating) subunit 2</fullName>
        <ecNumber evidence="6">1.4.4.2</ecNumber>
    </recommendedName>
    <alternativeName>
        <fullName evidence="6">Glycine cleavage system P-protein subunit 2</fullName>
    </alternativeName>
    <alternativeName>
        <fullName evidence="6">Glycine decarboxylase subunit 2</fullName>
    </alternativeName>
    <alternativeName>
        <fullName evidence="6">Glycine dehydrogenase (aminomethyl-transferring) subunit 2</fullName>
    </alternativeName>
</protein>
<dbReference type="Gene3D" id="3.90.1150.10">
    <property type="entry name" value="Aspartate Aminotransferase, domain 1"/>
    <property type="match status" value="1"/>
</dbReference>
<dbReference type="PANTHER" id="PTHR11773:SF1">
    <property type="entry name" value="GLYCINE DEHYDROGENASE (DECARBOXYLATING), MITOCHONDRIAL"/>
    <property type="match status" value="1"/>
</dbReference>
<dbReference type="RefSeq" id="WP_096601217.1">
    <property type="nucleotide sequence ID" value="NZ_OBEN01000002.1"/>
</dbReference>
<evidence type="ECO:0000259" key="8">
    <source>
        <dbReference type="Pfam" id="PF21478"/>
    </source>
</evidence>
<feature type="domain" description="Glycine dehydrogenase C-terminal" evidence="8">
    <location>
        <begin position="345"/>
        <end position="446"/>
    </location>
</feature>
<accession>A0A285NVY7</accession>
<reference evidence="10" key="1">
    <citation type="submission" date="2017-09" db="EMBL/GenBank/DDBJ databases">
        <authorList>
            <person name="Varghese N."/>
            <person name="Submissions S."/>
        </authorList>
    </citation>
    <scope>NUCLEOTIDE SEQUENCE [LARGE SCALE GENOMIC DNA]</scope>
    <source>
        <strain evidence="10">DSM 2913</strain>
    </source>
</reference>
<evidence type="ECO:0000256" key="1">
    <source>
        <dbReference type="ARBA" id="ARBA00001933"/>
    </source>
</evidence>
<dbReference type="AlphaFoldDB" id="A0A285NVY7"/>